<evidence type="ECO:0000256" key="1">
    <source>
        <dbReference type="SAM" id="Phobius"/>
    </source>
</evidence>
<dbReference type="Proteomes" id="UP001153069">
    <property type="component" value="Unassembled WGS sequence"/>
</dbReference>
<name>A0A9N8EQ00_9STRA</name>
<protein>
    <submittedName>
        <fullName evidence="2">Uncharacterized protein</fullName>
    </submittedName>
</protein>
<keyword evidence="1" id="KW-0812">Transmembrane</keyword>
<sequence>MFATEGHFRLAANKYLTQRRNRYFKSNFGASPNVCAVTWNMFGLGDDNGGVEFKYLLWALLFLKTYAVLSVLASAVGVTANTFRKYLWPMVGRIAGLAPKVVSFLSCRLRLTTMH</sequence>
<keyword evidence="1" id="KW-0472">Membrane</keyword>
<accession>A0A9N8EQ00</accession>
<dbReference type="EMBL" id="CAICTM010001633">
    <property type="protein sequence ID" value="CAB9525137.1"/>
    <property type="molecule type" value="Genomic_DNA"/>
</dbReference>
<dbReference type="AlphaFoldDB" id="A0A9N8EQ00"/>
<keyword evidence="3" id="KW-1185">Reference proteome</keyword>
<evidence type="ECO:0000313" key="3">
    <source>
        <dbReference type="Proteomes" id="UP001153069"/>
    </source>
</evidence>
<comment type="caution">
    <text evidence="2">The sequence shown here is derived from an EMBL/GenBank/DDBJ whole genome shotgun (WGS) entry which is preliminary data.</text>
</comment>
<gene>
    <name evidence="2" type="ORF">SEMRO_1635_G287520.1</name>
</gene>
<proteinExistence type="predicted"/>
<feature type="transmembrane region" description="Helical" evidence="1">
    <location>
        <begin position="55"/>
        <end position="80"/>
    </location>
</feature>
<evidence type="ECO:0000313" key="2">
    <source>
        <dbReference type="EMBL" id="CAB9525137.1"/>
    </source>
</evidence>
<organism evidence="2 3">
    <name type="scientific">Seminavis robusta</name>
    <dbReference type="NCBI Taxonomy" id="568900"/>
    <lineage>
        <taxon>Eukaryota</taxon>
        <taxon>Sar</taxon>
        <taxon>Stramenopiles</taxon>
        <taxon>Ochrophyta</taxon>
        <taxon>Bacillariophyta</taxon>
        <taxon>Bacillariophyceae</taxon>
        <taxon>Bacillariophycidae</taxon>
        <taxon>Naviculales</taxon>
        <taxon>Naviculaceae</taxon>
        <taxon>Seminavis</taxon>
    </lineage>
</organism>
<reference evidence="2" key="1">
    <citation type="submission" date="2020-06" db="EMBL/GenBank/DDBJ databases">
        <authorList>
            <consortium name="Plant Systems Biology data submission"/>
        </authorList>
    </citation>
    <scope>NUCLEOTIDE SEQUENCE</scope>
    <source>
        <strain evidence="2">D6</strain>
    </source>
</reference>
<keyword evidence="1" id="KW-1133">Transmembrane helix</keyword>